<feature type="signal peptide" evidence="1">
    <location>
        <begin position="1"/>
        <end position="17"/>
    </location>
</feature>
<evidence type="ECO:0008006" key="4">
    <source>
        <dbReference type="Google" id="ProtNLM"/>
    </source>
</evidence>
<keyword evidence="1" id="KW-0732">Signal</keyword>
<evidence type="ECO:0000313" key="3">
    <source>
        <dbReference type="Proteomes" id="UP000479710"/>
    </source>
</evidence>
<accession>A0A6G1CXZ9</accession>
<evidence type="ECO:0000313" key="2">
    <source>
        <dbReference type="EMBL" id="KAF0905000.1"/>
    </source>
</evidence>
<evidence type="ECO:0000256" key="1">
    <source>
        <dbReference type="SAM" id="SignalP"/>
    </source>
</evidence>
<keyword evidence="3" id="KW-1185">Reference proteome</keyword>
<dbReference type="Proteomes" id="UP000479710">
    <property type="component" value="Unassembled WGS sequence"/>
</dbReference>
<name>A0A6G1CXZ9_9ORYZ</name>
<sequence>MLMLLLVWATDVALSTAGVELDRGHPKFKTVVSEAARISLPLGMETENKSNTWRVFPWRRGLN</sequence>
<gene>
    <name evidence="2" type="ORF">E2562_039424</name>
</gene>
<reference evidence="2 3" key="1">
    <citation type="submission" date="2019-11" db="EMBL/GenBank/DDBJ databases">
        <title>Whole genome sequence of Oryza granulata.</title>
        <authorList>
            <person name="Li W."/>
        </authorList>
    </citation>
    <scope>NUCLEOTIDE SEQUENCE [LARGE SCALE GENOMIC DNA]</scope>
    <source>
        <strain evidence="3">cv. Menghai</strain>
        <tissue evidence="2">Leaf</tissue>
    </source>
</reference>
<proteinExistence type="predicted"/>
<comment type="caution">
    <text evidence="2">The sequence shown here is derived from an EMBL/GenBank/DDBJ whole genome shotgun (WGS) entry which is preliminary data.</text>
</comment>
<dbReference type="AlphaFoldDB" id="A0A6G1CXZ9"/>
<dbReference type="EMBL" id="SPHZ02000008">
    <property type="protein sequence ID" value="KAF0905000.1"/>
    <property type="molecule type" value="Genomic_DNA"/>
</dbReference>
<organism evidence="2 3">
    <name type="scientific">Oryza meyeriana var. granulata</name>
    <dbReference type="NCBI Taxonomy" id="110450"/>
    <lineage>
        <taxon>Eukaryota</taxon>
        <taxon>Viridiplantae</taxon>
        <taxon>Streptophyta</taxon>
        <taxon>Embryophyta</taxon>
        <taxon>Tracheophyta</taxon>
        <taxon>Spermatophyta</taxon>
        <taxon>Magnoliopsida</taxon>
        <taxon>Liliopsida</taxon>
        <taxon>Poales</taxon>
        <taxon>Poaceae</taxon>
        <taxon>BOP clade</taxon>
        <taxon>Oryzoideae</taxon>
        <taxon>Oryzeae</taxon>
        <taxon>Oryzinae</taxon>
        <taxon>Oryza</taxon>
        <taxon>Oryza meyeriana</taxon>
    </lineage>
</organism>
<feature type="chain" id="PRO_5026049699" description="Secreted protein" evidence="1">
    <location>
        <begin position="18"/>
        <end position="63"/>
    </location>
</feature>
<protein>
    <recommendedName>
        <fullName evidence="4">Secreted protein</fullName>
    </recommendedName>
</protein>